<keyword evidence="2" id="KW-1185">Reference proteome</keyword>
<dbReference type="GO" id="GO:0003677">
    <property type="term" value="F:DNA binding"/>
    <property type="evidence" value="ECO:0007669"/>
    <property type="project" value="InterPro"/>
</dbReference>
<evidence type="ECO:0008006" key="3">
    <source>
        <dbReference type="Google" id="ProtNLM"/>
    </source>
</evidence>
<protein>
    <recommendedName>
        <fullName evidence="3">MADS-box domain-containing protein</fullName>
    </recommendedName>
</protein>
<name>A0A7J8SKG0_GOSDV</name>
<reference evidence="1 2" key="1">
    <citation type="journal article" date="2019" name="Genome Biol. Evol.">
        <title>Insights into the evolution of the New World diploid cottons (Gossypium, subgenus Houzingenia) based on genome sequencing.</title>
        <authorList>
            <person name="Grover C.E."/>
            <person name="Arick M.A. 2nd"/>
            <person name="Thrash A."/>
            <person name="Conover J.L."/>
            <person name="Sanders W.S."/>
            <person name="Peterson D.G."/>
            <person name="Frelichowski J.E."/>
            <person name="Scheffler J.A."/>
            <person name="Scheffler B.E."/>
            <person name="Wendel J.F."/>
        </authorList>
    </citation>
    <scope>NUCLEOTIDE SEQUENCE [LARGE SCALE GENOMIC DNA]</scope>
    <source>
        <strain evidence="1">27</strain>
        <tissue evidence="1">Leaf</tissue>
    </source>
</reference>
<dbReference type="Proteomes" id="UP000593561">
    <property type="component" value="Unassembled WGS sequence"/>
</dbReference>
<proteinExistence type="predicted"/>
<evidence type="ECO:0000313" key="2">
    <source>
        <dbReference type="Proteomes" id="UP000593561"/>
    </source>
</evidence>
<evidence type="ECO:0000313" key="1">
    <source>
        <dbReference type="EMBL" id="MBA0626614.1"/>
    </source>
</evidence>
<dbReference type="AlphaFoldDB" id="A0A7J8SKG0"/>
<organism evidence="1 2">
    <name type="scientific">Gossypium davidsonii</name>
    <name type="common">Davidson's cotton</name>
    <name type="synonym">Gossypium klotzschianum subsp. davidsonii</name>
    <dbReference type="NCBI Taxonomy" id="34287"/>
    <lineage>
        <taxon>Eukaryota</taxon>
        <taxon>Viridiplantae</taxon>
        <taxon>Streptophyta</taxon>
        <taxon>Embryophyta</taxon>
        <taxon>Tracheophyta</taxon>
        <taxon>Spermatophyta</taxon>
        <taxon>Magnoliopsida</taxon>
        <taxon>eudicotyledons</taxon>
        <taxon>Gunneridae</taxon>
        <taxon>Pentapetalae</taxon>
        <taxon>rosids</taxon>
        <taxon>malvids</taxon>
        <taxon>Malvales</taxon>
        <taxon>Malvaceae</taxon>
        <taxon>Malvoideae</taxon>
        <taxon>Gossypium</taxon>
    </lineage>
</organism>
<dbReference type="InterPro" id="IPR036879">
    <property type="entry name" value="TF_MADSbox_sf"/>
</dbReference>
<accession>A0A7J8SKG0</accession>
<dbReference type="EMBL" id="JABFAC010000010">
    <property type="protein sequence ID" value="MBA0626614.1"/>
    <property type="molecule type" value="Genomic_DNA"/>
</dbReference>
<dbReference type="SUPFAM" id="SSF55455">
    <property type="entry name" value="SRF-like"/>
    <property type="match status" value="1"/>
</dbReference>
<gene>
    <name evidence="1" type="ORF">Godav_004249</name>
</gene>
<comment type="caution">
    <text evidence="1">The sequence shown here is derived from an EMBL/GenBank/DDBJ whole genome shotgun (WGS) entry which is preliminary data.</text>
</comment>
<sequence length="136" mass="15179">MASSDKKTKRKQKIEIKIIENANDRLIILFIIFSPTGKTYLFGHPSVESIAKCFSSTSQPLEETTDAPVVIYRVPVLGVLRAYMNIVLVPLANEQHEKWAISSGVGLKHSCGEFEWIFSGVVGEVEEELVEKIKEG</sequence>
<dbReference type="GO" id="GO:0046983">
    <property type="term" value="F:protein dimerization activity"/>
    <property type="evidence" value="ECO:0007669"/>
    <property type="project" value="InterPro"/>
</dbReference>